<accession>A0ABU1MLA3</accession>
<dbReference type="RefSeq" id="WP_309805070.1">
    <property type="nucleotide sequence ID" value="NZ_JAVDRD010000004.1"/>
</dbReference>
<organism evidence="5 6">
    <name type="scientific">Novosphingobium capsulatum</name>
    <dbReference type="NCBI Taxonomy" id="13688"/>
    <lineage>
        <taxon>Bacteria</taxon>
        <taxon>Pseudomonadati</taxon>
        <taxon>Pseudomonadota</taxon>
        <taxon>Alphaproteobacteria</taxon>
        <taxon>Sphingomonadales</taxon>
        <taxon>Sphingomonadaceae</taxon>
        <taxon>Novosphingobium</taxon>
    </lineage>
</organism>
<evidence type="ECO:0000256" key="3">
    <source>
        <dbReference type="SAM" id="SignalP"/>
    </source>
</evidence>
<evidence type="ECO:0000313" key="5">
    <source>
        <dbReference type="EMBL" id="MDR6511119.1"/>
    </source>
</evidence>
<gene>
    <name evidence="5" type="ORF">J2792_001991</name>
</gene>
<dbReference type="InterPro" id="IPR007348">
    <property type="entry name" value="CopC_dom"/>
</dbReference>
<keyword evidence="1 3" id="KW-0732">Signal</keyword>
<feature type="domain" description="CopC" evidence="4">
    <location>
        <begin position="24"/>
        <end position="124"/>
    </location>
</feature>
<dbReference type="Pfam" id="PF04234">
    <property type="entry name" value="CopC"/>
    <property type="match status" value="1"/>
</dbReference>
<keyword evidence="2" id="KW-0186">Copper</keyword>
<reference evidence="5 6" key="1">
    <citation type="submission" date="2023-07" db="EMBL/GenBank/DDBJ databases">
        <title>Sorghum-associated microbial communities from plants grown in Nebraska, USA.</title>
        <authorList>
            <person name="Schachtman D."/>
        </authorList>
    </citation>
    <scope>NUCLEOTIDE SEQUENCE [LARGE SCALE GENOMIC DNA]</scope>
    <source>
        <strain evidence="5 6">DS1027</strain>
    </source>
</reference>
<dbReference type="InterPro" id="IPR014756">
    <property type="entry name" value="Ig_E-set"/>
</dbReference>
<protein>
    <submittedName>
        <fullName evidence="5">Methionine-rich copper-binding protein CopC</fullName>
    </submittedName>
</protein>
<dbReference type="SUPFAM" id="SSF81296">
    <property type="entry name" value="E set domains"/>
    <property type="match status" value="1"/>
</dbReference>
<name>A0ABU1MLA3_9SPHN</name>
<dbReference type="Gene3D" id="2.60.40.1220">
    <property type="match status" value="1"/>
</dbReference>
<keyword evidence="6" id="KW-1185">Reference proteome</keyword>
<evidence type="ECO:0000256" key="1">
    <source>
        <dbReference type="ARBA" id="ARBA00022729"/>
    </source>
</evidence>
<sequence>MRHAALPLALAVLCAAAPALAQPALTAASPSADAVVSAPTVITLSFTEAVAVPPSSLALVMTAMPGMANHQPMKVTGFATALADQGKTLKVTLPRALPAGTYRLTWHAGSSTGESADGSYSFTVK</sequence>
<evidence type="ECO:0000259" key="4">
    <source>
        <dbReference type="Pfam" id="PF04234"/>
    </source>
</evidence>
<dbReference type="Proteomes" id="UP001184150">
    <property type="component" value="Unassembled WGS sequence"/>
</dbReference>
<dbReference type="InterPro" id="IPR014755">
    <property type="entry name" value="Cu-Rt/internalin_Ig-like"/>
</dbReference>
<proteinExistence type="predicted"/>
<comment type="caution">
    <text evidence="5">The sequence shown here is derived from an EMBL/GenBank/DDBJ whole genome shotgun (WGS) entry which is preliminary data.</text>
</comment>
<dbReference type="EMBL" id="JAVDRD010000004">
    <property type="protein sequence ID" value="MDR6511119.1"/>
    <property type="molecule type" value="Genomic_DNA"/>
</dbReference>
<evidence type="ECO:0000256" key="2">
    <source>
        <dbReference type="ARBA" id="ARBA00023008"/>
    </source>
</evidence>
<feature type="signal peptide" evidence="3">
    <location>
        <begin position="1"/>
        <end position="21"/>
    </location>
</feature>
<feature type="chain" id="PRO_5045291434" evidence="3">
    <location>
        <begin position="22"/>
        <end position="125"/>
    </location>
</feature>
<evidence type="ECO:0000313" key="6">
    <source>
        <dbReference type="Proteomes" id="UP001184150"/>
    </source>
</evidence>